<dbReference type="RefSeq" id="WP_349244482.1">
    <property type="nucleotide sequence ID" value="NZ_JASCXX010000008.1"/>
</dbReference>
<reference evidence="2" key="1">
    <citation type="submission" date="2023-05" db="EMBL/GenBank/DDBJ databases">
        <title>Anaerotaeda fermentans gen. nov., sp. nov., a novel anaerobic planctomycete of the new family within the order Sedimentisphaerales isolated from Taman Peninsula, Russia.</title>
        <authorList>
            <person name="Khomyakova M.A."/>
            <person name="Merkel A.Y."/>
            <person name="Slobodkin A.I."/>
        </authorList>
    </citation>
    <scope>NUCLEOTIDE SEQUENCE</scope>
    <source>
        <strain evidence="2">M17dextr</strain>
    </source>
</reference>
<name>A0AAW6TZD4_9BACT</name>
<organism evidence="2 3">
    <name type="scientific">Anaerobaca lacustris</name>
    <dbReference type="NCBI Taxonomy" id="3044600"/>
    <lineage>
        <taxon>Bacteria</taxon>
        <taxon>Pseudomonadati</taxon>
        <taxon>Planctomycetota</taxon>
        <taxon>Phycisphaerae</taxon>
        <taxon>Sedimentisphaerales</taxon>
        <taxon>Anaerobacaceae</taxon>
        <taxon>Anaerobaca</taxon>
    </lineage>
</organism>
<evidence type="ECO:0000313" key="3">
    <source>
        <dbReference type="Proteomes" id="UP001431776"/>
    </source>
</evidence>
<protein>
    <submittedName>
        <fullName evidence="2">Uncharacterized protein</fullName>
    </submittedName>
</protein>
<evidence type="ECO:0000256" key="1">
    <source>
        <dbReference type="SAM" id="MobiDB-lite"/>
    </source>
</evidence>
<evidence type="ECO:0000313" key="2">
    <source>
        <dbReference type="EMBL" id="MDI6449074.1"/>
    </source>
</evidence>
<dbReference type="AlphaFoldDB" id="A0AAW6TZD4"/>
<dbReference type="Proteomes" id="UP001431776">
    <property type="component" value="Unassembled WGS sequence"/>
</dbReference>
<keyword evidence="3" id="KW-1185">Reference proteome</keyword>
<sequence length="56" mass="6475">MKDPIVEEVRRARDAHAKQFNYDLDAICEDLRKREKAAGQPTVSLPPKRIEKKKAI</sequence>
<comment type="caution">
    <text evidence="2">The sequence shown here is derived from an EMBL/GenBank/DDBJ whole genome shotgun (WGS) entry which is preliminary data.</text>
</comment>
<accession>A0AAW6TZD4</accession>
<feature type="region of interest" description="Disordered" evidence="1">
    <location>
        <begin position="35"/>
        <end position="56"/>
    </location>
</feature>
<proteinExistence type="predicted"/>
<dbReference type="EMBL" id="JASCXX010000008">
    <property type="protein sequence ID" value="MDI6449074.1"/>
    <property type="molecule type" value="Genomic_DNA"/>
</dbReference>
<gene>
    <name evidence="2" type="ORF">QJ522_08465</name>
</gene>